<reference evidence="2 3" key="1">
    <citation type="submission" date="2024-05" db="EMBL/GenBank/DDBJ databases">
        <authorList>
            <person name="Wallberg A."/>
        </authorList>
    </citation>
    <scope>NUCLEOTIDE SEQUENCE [LARGE SCALE GENOMIC DNA]</scope>
</reference>
<accession>A0AAV2S781</accession>
<evidence type="ECO:0000313" key="3">
    <source>
        <dbReference type="Proteomes" id="UP001497623"/>
    </source>
</evidence>
<dbReference type="SUPFAM" id="SSF49265">
    <property type="entry name" value="Fibronectin type III"/>
    <property type="match status" value="1"/>
</dbReference>
<dbReference type="CDD" id="cd00063">
    <property type="entry name" value="FN3"/>
    <property type="match status" value="1"/>
</dbReference>
<dbReference type="EMBL" id="CAXKWB010047172">
    <property type="protein sequence ID" value="CAL4164969.1"/>
    <property type="molecule type" value="Genomic_DNA"/>
</dbReference>
<feature type="non-terminal residue" evidence="2">
    <location>
        <position position="134"/>
    </location>
</feature>
<feature type="domain" description="Fibronectin type-III" evidence="1">
    <location>
        <begin position="1"/>
        <end position="73"/>
    </location>
</feature>
<feature type="non-terminal residue" evidence="2">
    <location>
        <position position="1"/>
    </location>
</feature>
<dbReference type="PROSITE" id="PS50853">
    <property type="entry name" value="FN3"/>
    <property type="match status" value="1"/>
</dbReference>
<gene>
    <name evidence="2" type="ORF">MNOR_LOCUS33202</name>
</gene>
<comment type="caution">
    <text evidence="2">The sequence shown here is derived from an EMBL/GenBank/DDBJ whole genome shotgun (WGS) entry which is preliminary data.</text>
</comment>
<dbReference type="AlphaFoldDB" id="A0AAV2S781"/>
<proteinExistence type="predicted"/>
<evidence type="ECO:0000259" key="1">
    <source>
        <dbReference type="PROSITE" id="PS50853"/>
    </source>
</evidence>
<organism evidence="2 3">
    <name type="scientific">Meganyctiphanes norvegica</name>
    <name type="common">Northern krill</name>
    <name type="synonym">Thysanopoda norvegica</name>
    <dbReference type="NCBI Taxonomy" id="48144"/>
    <lineage>
        <taxon>Eukaryota</taxon>
        <taxon>Metazoa</taxon>
        <taxon>Ecdysozoa</taxon>
        <taxon>Arthropoda</taxon>
        <taxon>Crustacea</taxon>
        <taxon>Multicrustacea</taxon>
        <taxon>Malacostraca</taxon>
        <taxon>Eumalacostraca</taxon>
        <taxon>Eucarida</taxon>
        <taxon>Euphausiacea</taxon>
        <taxon>Euphausiidae</taxon>
        <taxon>Meganyctiphanes</taxon>
    </lineage>
</organism>
<keyword evidence="3" id="KW-1185">Reference proteome</keyword>
<dbReference type="InterPro" id="IPR036116">
    <property type="entry name" value="FN3_sf"/>
</dbReference>
<dbReference type="Gene3D" id="2.60.40.10">
    <property type="entry name" value="Immunoglobulins"/>
    <property type="match status" value="2"/>
</dbReference>
<dbReference type="Proteomes" id="UP001497623">
    <property type="component" value="Unassembled WGS sequence"/>
</dbReference>
<name>A0AAV2S781_MEGNR</name>
<dbReference type="InterPro" id="IPR003961">
    <property type="entry name" value="FN3_dom"/>
</dbReference>
<protein>
    <recommendedName>
        <fullName evidence="1">Fibronectin type-III domain-containing protein</fullName>
    </recommendedName>
</protein>
<sequence>TETRKQISQESLQYVMNESAYNFNKMEVTSFGRQQQVIVGMEAWQTYSVVVQCYNIHGPGPLSQPTSVTTMEGVPSQPPGGIECNGLIGGQALTIHWLPPPANTHNGRLTSYSLIITHIDHTKGSVDEVVRELK</sequence>
<evidence type="ECO:0000313" key="2">
    <source>
        <dbReference type="EMBL" id="CAL4164969.1"/>
    </source>
</evidence>
<dbReference type="InterPro" id="IPR013783">
    <property type="entry name" value="Ig-like_fold"/>
</dbReference>